<accession>A0ABN4HXM3</accession>
<protein>
    <recommendedName>
        <fullName evidence="4">DUF1120 domain-containing protein</fullName>
    </recommendedName>
</protein>
<keyword evidence="3" id="KW-1185">Reference proteome</keyword>
<evidence type="ECO:0000313" key="3">
    <source>
        <dbReference type="Proteomes" id="UP000063429"/>
    </source>
</evidence>
<name>A0ABN4HXM3_9BURK</name>
<evidence type="ECO:0000256" key="1">
    <source>
        <dbReference type="SAM" id="SignalP"/>
    </source>
</evidence>
<feature type="signal peptide" evidence="1">
    <location>
        <begin position="1"/>
        <end position="23"/>
    </location>
</feature>
<evidence type="ECO:0008006" key="4">
    <source>
        <dbReference type="Google" id="ProtNLM"/>
    </source>
</evidence>
<reference evidence="3" key="1">
    <citation type="journal article" date="2015" name="Genome Announc.">
        <title>Complete Genome Sequence of Herbaspirillum hiltneri N3 (DSM 17495), Isolated from Surface-Sterilized Wheat Roots.</title>
        <authorList>
            <person name="Guizelini D."/>
            <person name="Saizaki P.M."/>
            <person name="Coimbra N.A."/>
            <person name="Weiss V.A."/>
            <person name="Faoro H."/>
            <person name="Sfeir M.Z."/>
            <person name="Baura V.A."/>
            <person name="Monteiro R.A."/>
            <person name="Chubatsu L.S."/>
            <person name="Souza E.M."/>
            <person name="Cruz L.M."/>
            <person name="Pedrosa F.O."/>
            <person name="Raittz R.T."/>
            <person name="Marchaukoski J.N."/>
            <person name="Steffens M.B."/>
        </authorList>
    </citation>
    <scope>NUCLEOTIDE SEQUENCE [LARGE SCALE GENOMIC DNA]</scope>
    <source>
        <strain evidence="3">N3</strain>
    </source>
</reference>
<dbReference type="RefSeq" id="WP_053197943.1">
    <property type="nucleotide sequence ID" value="NZ_CP011409.1"/>
</dbReference>
<gene>
    <name evidence="2" type="ORF">F506_12665</name>
</gene>
<dbReference type="EMBL" id="CP011409">
    <property type="protein sequence ID" value="AKZ63409.1"/>
    <property type="molecule type" value="Genomic_DNA"/>
</dbReference>
<keyword evidence="1" id="KW-0732">Signal</keyword>
<dbReference type="Pfam" id="PF06551">
    <property type="entry name" value="DUF1120"/>
    <property type="match status" value="1"/>
</dbReference>
<sequence length="211" mass="22541">MNKQVTLLCTLAASLLFSFSAQAAETAEMKVKGSILPPACTPTFAGGNTVDYETIPAKSLKSREYAKLETRSIPFTVTCNAKMRIGIAVTDNRATSRIDSGSFSSAHSFGLGSVDGKNVGNYVLALGPDVKVDGNNSQLVFFDTQGTGVSNFGSLIMSVHNTARFIYTALTAGQVWTFDMNLTAYLNKRENLNLTGSIPLDGSATIEVKYL</sequence>
<feature type="chain" id="PRO_5045587280" description="DUF1120 domain-containing protein" evidence="1">
    <location>
        <begin position="24"/>
        <end position="211"/>
    </location>
</feature>
<proteinExistence type="predicted"/>
<organism evidence="2 3">
    <name type="scientific">Herbaspirillum hiltneri N3</name>
    <dbReference type="NCBI Taxonomy" id="1262470"/>
    <lineage>
        <taxon>Bacteria</taxon>
        <taxon>Pseudomonadati</taxon>
        <taxon>Pseudomonadota</taxon>
        <taxon>Betaproteobacteria</taxon>
        <taxon>Burkholderiales</taxon>
        <taxon>Oxalobacteraceae</taxon>
        <taxon>Herbaspirillum</taxon>
    </lineage>
</organism>
<evidence type="ECO:0000313" key="2">
    <source>
        <dbReference type="EMBL" id="AKZ63409.1"/>
    </source>
</evidence>
<dbReference type="InterPro" id="IPR010546">
    <property type="entry name" value="DUF1120"/>
</dbReference>
<dbReference type="Proteomes" id="UP000063429">
    <property type="component" value="Chromosome"/>
</dbReference>